<gene>
    <name evidence="1" type="ORF">MON41_22945</name>
</gene>
<keyword evidence="2" id="KW-1185">Reference proteome</keyword>
<dbReference type="RefSeq" id="WP_241793930.1">
    <property type="nucleotide sequence ID" value="NZ_JALBUU010000125.1"/>
</dbReference>
<dbReference type="Proteomes" id="UP001201985">
    <property type="component" value="Unassembled WGS sequence"/>
</dbReference>
<dbReference type="GO" id="GO:0016787">
    <property type="term" value="F:hydrolase activity"/>
    <property type="evidence" value="ECO:0007669"/>
    <property type="project" value="UniProtKB-KW"/>
</dbReference>
<comment type="caution">
    <text evidence="1">The sequence shown here is derived from an EMBL/GenBank/DDBJ whole genome shotgun (WGS) entry which is preliminary data.</text>
</comment>
<dbReference type="Gene3D" id="3.40.50.880">
    <property type="match status" value="1"/>
</dbReference>
<dbReference type="InterPro" id="IPR011697">
    <property type="entry name" value="Peptidase_C26"/>
</dbReference>
<dbReference type="PANTHER" id="PTHR43235">
    <property type="entry name" value="GLUTAMINE AMIDOTRANSFERASE PB2B2.05-RELATED"/>
    <property type="match status" value="1"/>
</dbReference>
<dbReference type="PROSITE" id="PS51273">
    <property type="entry name" value="GATASE_TYPE_1"/>
    <property type="match status" value="1"/>
</dbReference>
<dbReference type="PANTHER" id="PTHR43235:SF1">
    <property type="entry name" value="GLUTAMINE AMIDOTRANSFERASE PB2B2.05-RELATED"/>
    <property type="match status" value="1"/>
</dbReference>
<accession>A0ABS9WB80</accession>
<reference evidence="1 2" key="1">
    <citation type="submission" date="2022-03" db="EMBL/GenBank/DDBJ databases">
        <title>Complete genome analysis of Roseomonas KG 17.1 : a prolific producer of plant growth promoters.</title>
        <authorList>
            <person name="Saadouli I."/>
            <person name="Najjari A."/>
            <person name="Mosbah A."/>
            <person name="Ouzari H.I."/>
        </authorList>
    </citation>
    <scope>NUCLEOTIDE SEQUENCE [LARGE SCALE GENOMIC DNA]</scope>
    <source>
        <strain evidence="1 2">KG17-1</strain>
    </source>
</reference>
<evidence type="ECO:0000313" key="2">
    <source>
        <dbReference type="Proteomes" id="UP001201985"/>
    </source>
</evidence>
<dbReference type="PRINTS" id="PR00096">
    <property type="entry name" value="GATASE"/>
</dbReference>
<sequence>MRKLPLIGLTLDAEQPGGYSKLPWYALRQNYFSSVAEAGGLPVALPHQSELAEPYLDRIDGLLVTGGAFDVDPSLYGGGPAHPTVALKQGRTAFELAMVRGALARDIPILGICGGEQLLAVALGGTLIQHIPDSIADALAHEQPNPRTEPGHEVAVTAGTLLARIVGGPRMAVNSAHHQAVERPGPDAIVNAVAPDGVVEGIESIRHRFALGVQWHPEYAVDRADRRILDGFVAAARGENLVAPERAS</sequence>
<dbReference type="InterPro" id="IPR029062">
    <property type="entry name" value="Class_I_gatase-like"/>
</dbReference>
<dbReference type="Pfam" id="PF07722">
    <property type="entry name" value="Peptidase_C26"/>
    <property type="match status" value="1"/>
</dbReference>
<keyword evidence="1" id="KW-0378">Hydrolase</keyword>
<proteinExistence type="predicted"/>
<dbReference type="InterPro" id="IPR044668">
    <property type="entry name" value="PuuD-like"/>
</dbReference>
<dbReference type="SUPFAM" id="SSF52317">
    <property type="entry name" value="Class I glutamine amidotransferase-like"/>
    <property type="match status" value="1"/>
</dbReference>
<dbReference type="CDD" id="cd01745">
    <property type="entry name" value="GATase1_2"/>
    <property type="match status" value="1"/>
</dbReference>
<name>A0ABS9WB80_9PROT</name>
<organism evidence="1 2">
    <name type="scientific">Teichococcus vastitatis</name>
    <dbReference type="NCBI Taxonomy" id="2307076"/>
    <lineage>
        <taxon>Bacteria</taxon>
        <taxon>Pseudomonadati</taxon>
        <taxon>Pseudomonadota</taxon>
        <taxon>Alphaproteobacteria</taxon>
        <taxon>Acetobacterales</taxon>
        <taxon>Roseomonadaceae</taxon>
        <taxon>Roseomonas</taxon>
    </lineage>
</organism>
<evidence type="ECO:0000313" key="1">
    <source>
        <dbReference type="EMBL" id="MCI0756497.1"/>
    </source>
</evidence>
<dbReference type="EMBL" id="JALBUU010000125">
    <property type="protein sequence ID" value="MCI0756497.1"/>
    <property type="molecule type" value="Genomic_DNA"/>
</dbReference>
<protein>
    <submittedName>
        <fullName evidence="1">Gamma-glutamyl-gamma-aminobutyrate hydrolase family protein</fullName>
    </submittedName>
</protein>